<evidence type="ECO:0000256" key="1">
    <source>
        <dbReference type="SAM" id="Phobius"/>
    </source>
</evidence>
<sequence>MGWVYVSAITNSFILMLLVIVFSVTSVSNVLAAEIVLDTEHHHLGDDFKEELNPVDPEGLVYTANFTLDHFRLFEFTILTMVHFTFFIVFLS</sequence>
<dbReference type="EMBL" id="CP008746">
    <property type="protein sequence ID" value="AKJ37218.1"/>
    <property type="molecule type" value="Genomic_DNA"/>
</dbReference>
<feature type="transmembrane region" description="Helical" evidence="1">
    <location>
        <begin position="73"/>
        <end position="91"/>
    </location>
</feature>
<protein>
    <submittedName>
        <fullName evidence="2">Uncharacterized protein</fullName>
    </submittedName>
</protein>
<dbReference type="AlphaFoldDB" id="A0A0G3CB98"/>
<reference evidence="3" key="1">
    <citation type="submission" date="2014-06" db="EMBL/GenBank/DDBJ databases">
        <title>The complete genome sequence of Methanosarcina barkeri CM1.</title>
        <authorList>
            <consortium name="Pastoral Greenhouse Gas Research Consortium"/>
            <person name="Lambie S.C."/>
            <person name="Leahy S.C."/>
            <person name="Kelly W.J."/>
            <person name="Li D."/>
            <person name="Reilly K."/>
            <person name="Attwood G.T."/>
            <person name="Altermann E."/>
        </authorList>
    </citation>
    <scope>NUCLEOTIDE SEQUENCE [LARGE SCALE GENOMIC DNA]</scope>
    <source>
        <strain evidence="3">CM1</strain>
    </source>
</reference>
<accession>A0A0G3CB98</accession>
<keyword evidence="1" id="KW-1133">Transmembrane helix</keyword>
<proteinExistence type="predicted"/>
<organism evidence="2 3">
    <name type="scientific">Methanosarcina barkeri CM1</name>
    <dbReference type="NCBI Taxonomy" id="796385"/>
    <lineage>
        <taxon>Archaea</taxon>
        <taxon>Methanobacteriati</taxon>
        <taxon>Methanobacteriota</taxon>
        <taxon>Stenosarchaea group</taxon>
        <taxon>Methanomicrobia</taxon>
        <taxon>Methanosarcinales</taxon>
        <taxon>Methanosarcinaceae</taxon>
        <taxon>Methanosarcina</taxon>
    </lineage>
</organism>
<evidence type="ECO:0000313" key="2">
    <source>
        <dbReference type="EMBL" id="AKJ37218.1"/>
    </source>
</evidence>
<evidence type="ECO:0000313" key="3">
    <source>
        <dbReference type="Proteomes" id="UP000035331"/>
    </source>
</evidence>
<gene>
    <name evidence="2" type="ORF">MCM1_0094</name>
</gene>
<reference evidence="2 3" key="2">
    <citation type="journal article" date="2015" name="Stand. Genomic Sci.">
        <title>The complete genome sequence of the rumen methanogen Methanosarcina barkeri CM1.</title>
        <authorList>
            <person name="Lambie S.C."/>
            <person name="Kelly W.J."/>
            <person name="Leahy S.C."/>
            <person name="Li D."/>
            <person name="Reilly K."/>
            <person name="McAllister T.A."/>
            <person name="Valle E.R."/>
            <person name="Attwood G.T."/>
            <person name="Altermann E."/>
        </authorList>
    </citation>
    <scope>NUCLEOTIDE SEQUENCE [LARGE SCALE GENOMIC DNA]</scope>
    <source>
        <strain evidence="2 3">CM1</strain>
    </source>
</reference>
<keyword evidence="1" id="KW-0472">Membrane</keyword>
<name>A0A0G3CB98_METBA</name>
<keyword evidence="1" id="KW-0812">Transmembrane</keyword>
<dbReference type="PATRIC" id="fig|796385.3.peg.108"/>
<dbReference type="Proteomes" id="UP000035331">
    <property type="component" value="Chromosome"/>
</dbReference>